<evidence type="ECO:0000313" key="2">
    <source>
        <dbReference type="EMBL" id="TGO91120.1"/>
    </source>
</evidence>
<protein>
    <submittedName>
        <fullName evidence="2">Uncharacterized protein</fullName>
    </submittedName>
</protein>
<reference evidence="2 3" key="1">
    <citation type="submission" date="2017-12" db="EMBL/GenBank/DDBJ databases">
        <title>Comparative genomics of Botrytis spp.</title>
        <authorList>
            <person name="Valero-Jimenez C.A."/>
            <person name="Tapia P."/>
            <person name="Veloso J."/>
            <person name="Silva-Moreno E."/>
            <person name="Staats M."/>
            <person name="Valdes J.H."/>
            <person name="Van Kan J.A.L."/>
        </authorList>
    </citation>
    <scope>NUCLEOTIDE SEQUENCE [LARGE SCALE GENOMIC DNA]</scope>
    <source>
        <strain evidence="2 3">MUCL3349</strain>
    </source>
</reference>
<comment type="caution">
    <text evidence="2">The sequence shown here is derived from an EMBL/GenBank/DDBJ whole genome shotgun (WGS) entry which is preliminary data.</text>
</comment>
<sequence length="150" mass="17749">MYGSLIKTVSATFPGSIKLEERTCDRIHRHYSKPRLTLKALRQYIAETSWYMIYCILSRISLLVRKVHARGMAGLVWEHEETICRVLHSKKEMRLEQAEAQVLKDNQEREAQEAELRRRDKKDAQRKREKEARQKQQEANKSSVSHQDDI</sequence>
<feature type="region of interest" description="Disordered" evidence="1">
    <location>
        <begin position="101"/>
        <end position="150"/>
    </location>
</feature>
<feature type="compositionally biased region" description="Polar residues" evidence="1">
    <location>
        <begin position="139"/>
        <end position="150"/>
    </location>
</feature>
<keyword evidence="3" id="KW-1185">Reference proteome</keyword>
<proteinExistence type="predicted"/>
<evidence type="ECO:0000256" key="1">
    <source>
        <dbReference type="SAM" id="MobiDB-lite"/>
    </source>
</evidence>
<dbReference type="AlphaFoldDB" id="A0A4Z1L2U9"/>
<accession>A0A4Z1L2U9</accession>
<evidence type="ECO:0000313" key="3">
    <source>
        <dbReference type="Proteomes" id="UP000297280"/>
    </source>
</evidence>
<feature type="compositionally biased region" description="Basic and acidic residues" evidence="1">
    <location>
        <begin position="105"/>
        <end position="138"/>
    </location>
</feature>
<organism evidence="2 3">
    <name type="scientific">Botrytis porri</name>
    <dbReference type="NCBI Taxonomy" id="87229"/>
    <lineage>
        <taxon>Eukaryota</taxon>
        <taxon>Fungi</taxon>
        <taxon>Dikarya</taxon>
        <taxon>Ascomycota</taxon>
        <taxon>Pezizomycotina</taxon>
        <taxon>Leotiomycetes</taxon>
        <taxon>Helotiales</taxon>
        <taxon>Sclerotiniaceae</taxon>
        <taxon>Botrytis</taxon>
    </lineage>
</organism>
<gene>
    <name evidence="2" type="ORF">BPOR_0038g00060</name>
</gene>
<dbReference type="EMBL" id="PQXO01000038">
    <property type="protein sequence ID" value="TGO91120.1"/>
    <property type="molecule type" value="Genomic_DNA"/>
</dbReference>
<name>A0A4Z1L2U9_9HELO</name>
<dbReference type="Proteomes" id="UP000297280">
    <property type="component" value="Unassembled WGS sequence"/>
</dbReference>